<organism evidence="2">
    <name type="scientific">Arundo donax</name>
    <name type="common">Giant reed</name>
    <name type="synonym">Donax arundinaceus</name>
    <dbReference type="NCBI Taxonomy" id="35708"/>
    <lineage>
        <taxon>Eukaryota</taxon>
        <taxon>Viridiplantae</taxon>
        <taxon>Streptophyta</taxon>
        <taxon>Embryophyta</taxon>
        <taxon>Tracheophyta</taxon>
        <taxon>Spermatophyta</taxon>
        <taxon>Magnoliopsida</taxon>
        <taxon>Liliopsida</taxon>
        <taxon>Poales</taxon>
        <taxon>Poaceae</taxon>
        <taxon>PACMAD clade</taxon>
        <taxon>Arundinoideae</taxon>
        <taxon>Arundineae</taxon>
        <taxon>Arundo</taxon>
    </lineage>
</organism>
<protein>
    <submittedName>
        <fullName evidence="2">Uncharacterized protein</fullName>
    </submittedName>
</protein>
<proteinExistence type="predicted"/>
<feature type="transmembrane region" description="Helical" evidence="1">
    <location>
        <begin position="12"/>
        <end position="32"/>
    </location>
</feature>
<sequence>MTLPLLKVGSSPLILLVLVNLFPFLASLFLSLEVVPGEEEVS</sequence>
<keyword evidence="1" id="KW-1133">Transmembrane helix</keyword>
<name>A0A0A9AJT8_ARUDO</name>
<keyword evidence="1" id="KW-0472">Membrane</keyword>
<accession>A0A0A9AJT8</accession>
<dbReference type="AlphaFoldDB" id="A0A0A9AJT8"/>
<reference evidence="2" key="2">
    <citation type="journal article" date="2015" name="Data Brief">
        <title>Shoot transcriptome of the giant reed, Arundo donax.</title>
        <authorList>
            <person name="Barrero R.A."/>
            <person name="Guerrero F.D."/>
            <person name="Moolhuijzen P."/>
            <person name="Goolsby J.A."/>
            <person name="Tidwell J."/>
            <person name="Bellgard S.E."/>
            <person name="Bellgard M.I."/>
        </authorList>
    </citation>
    <scope>NUCLEOTIDE SEQUENCE</scope>
    <source>
        <tissue evidence="2">Shoot tissue taken approximately 20 cm above the soil surface</tissue>
    </source>
</reference>
<evidence type="ECO:0000256" key="1">
    <source>
        <dbReference type="SAM" id="Phobius"/>
    </source>
</evidence>
<evidence type="ECO:0000313" key="2">
    <source>
        <dbReference type="EMBL" id="JAD51436.1"/>
    </source>
</evidence>
<keyword evidence="1" id="KW-0812">Transmembrane</keyword>
<dbReference type="EMBL" id="GBRH01246459">
    <property type="protein sequence ID" value="JAD51436.1"/>
    <property type="molecule type" value="Transcribed_RNA"/>
</dbReference>
<reference evidence="2" key="1">
    <citation type="submission" date="2014-09" db="EMBL/GenBank/DDBJ databases">
        <authorList>
            <person name="Magalhaes I.L.F."/>
            <person name="Oliveira U."/>
            <person name="Santos F.R."/>
            <person name="Vidigal T.H.D.A."/>
            <person name="Brescovit A.D."/>
            <person name="Santos A.J."/>
        </authorList>
    </citation>
    <scope>NUCLEOTIDE SEQUENCE</scope>
    <source>
        <tissue evidence="2">Shoot tissue taken approximately 20 cm above the soil surface</tissue>
    </source>
</reference>